<accession>A0A5E4SM48</accession>
<dbReference type="RefSeq" id="WP_150663080.1">
    <property type="nucleotide sequence ID" value="NZ_CABPSA010000001.1"/>
</dbReference>
<sequence length="141" mass="16100">MYSDDEIEIAQKNAQIEDQNLRASFAAGDLAFSQSHNATLEEEIEDLKREVDRLNTLLGSPLHVIADKHQKFRASYMQQQETMANWMVSQQAFKNLAYQLADELGLSDEDVSAKLSNNRARDIEQAAQKYPEVARVKDRLK</sequence>
<protein>
    <submittedName>
        <fullName evidence="2">Uncharacterized protein</fullName>
    </submittedName>
</protein>
<keyword evidence="1" id="KW-0175">Coiled coil</keyword>
<evidence type="ECO:0000256" key="1">
    <source>
        <dbReference type="SAM" id="Coils"/>
    </source>
</evidence>
<evidence type="ECO:0000313" key="2">
    <source>
        <dbReference type="EMBL" id="VVD74959.1"/>
    </source>
</evidence>
<dbReference type="Proteomes" id="UP000343335">
    <property type="component" value="Unassembled WGS sequence"/>
</dbReference>
<name>A0A5E4SM48_9BURK</name>
<reference evidence="2 3" key="1">
    <citation type="submission" date="2019-08" db="EMBL/GenBank/DDBJ databases">
        <authorList>
            <person name="Peeters C."/>
        </authorList>
    </citation>
    <scope>NUCLEOTIDE SEQUENCE [LARGE SCALE GENOMIC DNA]</scope>
    <source>
        <strain evidence="2 3">LMG 31010</strain>
    </source>
</reference>
<feature type="coiled-coil region" evidence="1">
    <location>
        <begin position="30"/>
        <end position="57"/>
    </location>
</feature>
<dbReference type="OrthoDB" id="8931784at2"/>
<proteinExistence type="predicted"/>
<dbReference type="EMBL" id="CABPSA010000001">
    <property type="protein sequence ID" value="VVD74959.1"/>
    <property type="molecule type" value="Genomic_DNA"/>
</dbReference>
<organism evidence="2 3">
    <name type="scientific">Pandoraea commovens</name>
    <dbReference type="NCBI Taxonomy" id="2508289"/>
    <lineage>
        <taxon>Bacteria</taxon>
        <taxon>Pseudomonadati</taxon>
        <taxon>Pseudomonadota</taxon>
        <taxon>Betaproteobacteria</taxon>
        <taxon>Burkholderiales</taxon>
        <taxon>Burkholderiaceae</taxon>
        <taxon>Pandoraea</taxon>
    </lineage>
</organism>
<dbReference type="AlphaFoldDB" id="A0A5E4SM48"/>
<evidence type="ECO:0000313" key="3">
    <source>
        <dbReference type="Proteomes" id="UP000343335"/>
    </source>
</evidence>
<gene>
    <name evidence="2" type="ORF">PCO31010_00826</name>
</gene>